<dbReference type="PANTHER" id="PTHR34220">
    <property type="entry name" value="SENSOR HISTIDINE KINASE YPDA"/>
    <property type="match status" value="1"/>
</dbReference>
<name>A0ABR7Y3R4_9SPHI</name>
<keyword evidence="2" id="KW-0812">Transmembrane</keyword>
<accession>A0ABR7Y3R4</accession>
<feature type="transmembrane region" description="Helical" evidence="2">
    <location>
        <begin position="113"/>
        <end position="138"/>
    </location>
</feature>
<feature type="transmembrane region" description="Helical" evidence="2">
    <location>
        <begin position="73"/>
        <end position="93"/>
    </location>
</feature>
<feature type="domain" description="Signal transduction histidine kinase internal region" evidence="3">
    <location>
        <begin position="162"/>
        <end position="237"/>
    </location>
</feature>
<dbReference type="InterPro" id="IPR050640">
    <property type="entry name" value="Bact_2-comp_sensor_kinase"/>
</dbReference>
<feature type="transmembrane region" description="Helical" evidence="2">
    <location>
        <begin position="38"/>
        <end position="61"/>
    </location>
</feature>
<reference evidence="4 5" key="1">
    <citation type="submission" date="2020-08" db="EMBL/GenBank/DDBJ databases">
        <title>Sphingobacterium sp. DN00404 isolated from aquaculture water.</title>
        <authorList>
            <person name="Zhang M."/>
        </authorList>
    </citation>
    <scope>NUCLEOTIDE SEQUENCE [LARGE SCALE GENOMIC DNA]</scope>
    <source>
        <strain evidence="4 5">KCTC 32294</strain>
    </source>
</reference>
<dbReference type="PANTHER" id="PTHR34220:SF7">
    <property type="entry name" value="SENSOR HISTIDINE KINASE YPDA"/>
    <property type="match status" value="1"/>
</dbReference>
<dbReference type="Proteomes" id="UP000606494">
    <property type="component" value="Unassembled WGS sequence"/>
</dbReference>
<feature type="transmembrane region" description="Helical" evidence="2">
    <location>
        <begin position="7"/>
        <end position="26"/>
    </location>
</feature>
<feature type="coiled-coil region" evidence="1">
    <location>
        <begin position="207"/>
        <end position="234"/>
    </location>
</feature>
<keyword evidence="2" id="KW-1133">Transmembrane helix</keyword>
<dbReference type="EMBL" id="JACNYK010000002">
    <property type="protein sequence ID" value="MBD1425945.1"/>
    <property type="molecule type" value="Genomic_DNA"/>
</dbReference>
<protein>
    <submittedName>
        <fullName evidence="4">Histidine kinase</fullName>
    </submittedName>
</protein>
<keyword evidence="4" id="KW-0808">Transferase</keyword>
<evidence type="ECO:0000313" key="4">
    <source>
        <dbReference type="EMBL" id="MBD1425945.1"/>
    </source>
</evidence>
<keyword evidence="1" id="KW-0175">Coiled coil</keyword>
<evidence type="ECO:0000256" key="1">
    <source>
        <dbReference type="SAM" id="Coils"/>
    </source>
</evidence>
<keyword evidence="2" id="KW-0472">Membrane</keyword>
<evidence type="ECO:0000259" key="3">
    <source>
        <dbReference type="Pfam" id="PF06580"/>
    </source>
</evidence>
<dbReference type="Pfam" id="PF06580">
    <property type="entry name" value="His_kinase"/>
    <property type="match status" value="1"/>
</dbReference>
<keyword evidence="4" id="KW-0418">Kinase</keyword>
<evidence type="ECO:0000313" key="5">
    <source>
        <dbReference type="Proteomes" id="UP000606494"/>
    </source>
</evidence>
<comment type="caution">
    <text evidence="4">The sequence shown here is derived from an EMBL/GenBank/DDBJ whole genome shotgun (WGS) entry which is preliminary data.</text>
</comment>
<dbReference type="InterPro" id="IPR010559">
    <property type="entry name" value="Sig_transdc_His_kin_internal"/>
</dbReference>
<sequence length="354" mass="41245">MKKIAQLRVPTNVLIHLLGWVAHYGLTASRNQTSEFEGNIYLAAASFFLLYIPLFYTVWFIVSYCAVRRAWTFCFLLLLLFYPTLVSITYLMIYKVFPLYDIVFYNSEYRLTWIDLFSTLIVEYCKLLVHVFVFRLILWGIRSIAILKQQKNENSELKEQQLHFVLDGHFQYNVLSSIANQLALRGNWEFARSLGRLGGVQRYSFEKAHARQTMISLREEIDQVESLIDVIRLQYGRNDAVEYVKKGSMKGHHVPPVLLLSFMDNVLKYASVNDSGRSIKVKIDCREDMFTFVTINKSESKRGLRSSSGVGLLSVQERLDLLAQNRYSLRYGKRLGYFFVELTIKQSEHESAER</sequence>
<gene>
    <name evidence="4" type="ORF">H8B17_10160</name>
</gene>
<organism evidence="4 5">
    <name type="scientific">Sphingobacterium arenae</name>
    <dbReference type="NCBI Taxonomy" id="1280598"/>
    <lineage>
        <taxon>Bacteria</taxon>
        <taxon>Pseudomonadati</taxon>
        <taxon>Bacteroidota</taxon>
        <taxon>Sphingobacteriia</taxon>
        <taxon>Sphingobacteriales</taxon>
        <taxon>Sphingobacteriaceae</taxon>
        <taxon>Sphingobacterium</taxon>
    </lineage>
</organism>
<evidence type="ECO:0000256" key="2">
    <source>
        <dbReference type="SAM" id="Phobius"/>
    </source>
</evidence>
<dbReference type="GO" id="GO:0016301">
    <property type="term" value="F:kinase activity"/>
    <property type="evidence" value="ECO:0007669"/>
    <property type="project" value="UniProtKB-KW"/>
</dbReference>
<dbReference type="RefSeq" id="WP_190309055.1">
    <property type="nucleotide sequence ID" value="NZ_JACNYK010000002.1"/>
</dbReference>
<keyword evidence="5" id="KW-1185">Reference proteome</keyword>
<proteinExistence type="predicted"/>